<keyword evidence="2" id="KW-1133">Transmembrane helix</keyword>
<accession>A0A167JCI9</accession>
<reference evidence="3 4" key="1">
    <citation type="journal article" date="2016" name="Mol. Biol. Evol.">
        <title>Comparative Genomics of Early-Diverging Mushroom-Forming Fungi Provides Insights into the Origins of Lignocellulose Decay Capabilities.</title>
        <authorList>
            <person name="Nagy L.G."/>
            <person name="Riley R."/>
            <person name="Tritt A."/>
            <person name="Adam C."/>
            <person name="Daum C."/>
            <person name="Floudas D."/>
            <person name="Sun H."/>
            <person name="Yadav J.S."/>
            <person name="Pangilinan J."/>
            <person name="Larsson K.H."/>
            <person name="Matsuura K."/>
            <person name="Barry K."/>
            <person name="Labutti K."/>
            <person name="Kuo R."/>
            <person name="Ohm R.A."/>
            <person name="Bhattacharya S.S."/>
            <person name="Shirouzu T."/>
            <person name="Yoshinaga Y."/>
            <person name="Martin F.M."/>
            <person name="Grigoriev I.V."/>
            <person name="Hibbett D.S."/>
        </authorList>
    </citation>
    <scope>NUCLEOTIDE SEQUENCE [LARGE SCALE GENOMIC DNA]</scope>
    <source>
        <strain evidence="3 4">TUFC12733</strain>
    </source>
</reference>
<feature type="region of interest" description="Disordered" evidence="1">
    <location>
        <begin position="1"/>
        <end position="24"/>
    </location>
</feature>
<dbReference type="AlphaFoldDB" id="A0A167JCI9"/>
<organism evidence="3 4">
    <name type="scientific">Calocera viscosa (strain TUFC12733)</name>
    <dbReference type="NCBI Taxonomy" id="1330018"/>
    <lineage>
        <taxon>Eukaryota</taxon>
        <taxon>Fungi</taxon>
        <taxon>Dikarya</taxon>
        <taxon>Basidiomycota</taxon>
        <taxon>Agaricomycotina</taxon>
        <taxon>Dacrymycetes</taxon>
        <taxon>Dacrymycetales</taxon>
        <taxon>Dacrymycetaceae</taxon>
        <taxon>Calocera</taxon>
    </lineage>
</organism>
<feature type="transmembrane region" description="Helical" evidence="2">
    <location>
        <begin position="98"/>
        <end position="118"/>
    </location>
</feature>
<gene>
    <name evidence="3" type="ORF">CALVIDRAFT_539902</name>
</gene>
<keyword evidence="2" id="KW-0472">Membrane</keyword>
<sequence length="683" mass="75276">MGSVLHSEEGSKLESGHPSPGIENEVDGEEVEYLNVAGPLLPLVVQQGPQQGEEKGEVFWLAKWQRAPEYLNLLYDLAISSVLSVFGNTHEILNGPSIIAYFSYFIIIWWVWASQVVYDCRFQSNDWMHRLFKFLELGAFTYIGVFAQLFDPAVIVAPADLSTPAEVAQYESANAWKGAAIAYALSRLLLAAQYLYVACITKSKNRREKWGSFVVPIVTCIFSAVLWLISGLLSSSAPAKLVLGYGALVLEIIITVGASIRTSTIAPSYLMLGERFADLTVVILAEGVMGIVQTLAAVVSGFGLNAGESKLNGYSECISSLVTVFGTWHFIFHAFDPEQHFRNPRTSLSWAFLHLPLHFMILLLLASMTGVAVFGNIYGAVNMLTNDWLQTLDITGFDPSRLGTLLSPTTVLQFNKLALDPPFTTEIVTLYNQSYVLDAYYNGSDPYAPAPTIDPFIESLIYFSNVMYVAGQSYHVSLSPLTSNLYDQLANTSSQWLDDTQVMIDLENMTNATYLEYCNSYTLDIAAPAQLFLPSAGGLVILAAILTVFRTHGIPAPEEEQAVSWSSYQLRTIGRVNAVDVYPAVAMMSRPWQIVVLIWDWTPFALHVMVGIALCLCGFLDLPANSLVNLTNPVDDLISVGWALPIVAIAFGVLMVVDCIILVLARKARGGRFMHRIHHTKEL</sequence>
<evidence type="ECO:0000256" key="2">
    <source>
        <dbReference type="SAM" id="Phobius"/>
    </source>
</evidence>
<dbReference type="EMBL" id="KV417301">
    <property type="protein sequence ID" value="KZO93458.1"/>
    <property type="molecule type" value="Genomic_DNA"/>
</dbReference>
<feature type="transmembrane region" description="Helical" evidence="2">
    <location>
        <begin position="179"/>
        <end position="198"/>
    </location>
</feature>
<feature type="transmembrane region" description="Helical" evidence="2">
    <location>
        <begin position="597"/>
        <end position="622"/>
    </location>
</feature>
<keyword evidence="4" id="KW-1185">Reference proteome</keyword>
<dbReference type="InterPro" id="IPR010640">
    <property type="entry name" value="Low_temperature_requirement_A"/>
</dbReference>
<dbReference type="Pfam" id="PF06772">
    <property type="entry name" value="LtrA"/>
    <property type="match status" value="1"/>
</dbReference>
<name>A0A167JCI9_CALVF</name>
<dbReference type="STRING" id="1330018.A0A167JCI9"/>
<proteinExistence type="predicted"/>
<evidence type="ECO:0000313" key="4">
    <source>
        <dbReference type="Proteomes" id="UP000076738"/>
    </source>
</evidence>
<feature type="transmembrane region" description="Helical" evidence="2">
    <location>
        <begin position="210"/>
        <end position="229"/>
    </location>
</feature>
<feature type="transmembrane region" description="Helical" evidence="2">
    <location>
        <begin position="642"/>
        <end position="665"/>
    </location>
</feature>
<feature type="transmembrane region" description="Helical" evidence="2">
    <location>
        <begin position="355"/>
        <end position="378"/>
    </location>
</feature>
<evidence type="ECO:0000313" key="3">
    <source>
        <dbReference type="EMBL" id="KZO93458.1"/>
    </source>
</evidence>
<dbReference type="PANTHER" id="PTHR42101">
    <property type="entry name" value="CHROMOSOME 16, WHOLE GENOME SHOTGUN SEQUENCE"/>
    <property type="match status" value="1"/>
</dbReference>
<protein>
    <recommendedName>
        <fullName evidence="5">Low temperature requirement protein A</fullName>
    </recommendedName>
</protein>
<dbReference type="PANTHER" id="PTHR42101:SF1">
    <property type="entry name" value="LOW TEMPERATURE REQUIREMENT A"/>
    <property type="match status" value="1"/>
</dbReference>
<dbReference type="Proteomes" id="UP000076738">
    <property type="component" value="Unassembled WGS sequence"/>
</dbReference>
<feature type="transmembrane region" description="Helical" evidence="2">
    <location>
        <begin position="241"/>
        <end position="260"/>
    </location>
</feature>
<feature type="compositionally biased region" description="Basic and acidic residues" evidence="1">
    <location>
        <begin position="1"/>
        <end position="15"/>
    </location>
</feature>
<feature type="transmembrane region" description="Helical" evidence="2">
    <location>
        <begin position="281"/>
        <end position="306"/>
    </location>
</feature>
<feature type="transmembrane region" description="Helical" evidence="2">
    <location>
        <begin position="139"/>
        <end position="159"/>
    </location>
</feature>
<evidence type="ECO:0000256" key="1">
    <source>
        <dbReference type="SAM" id="MobiDB-lite"/>
    </source>
</evidence>
<dbReference type="OrthoDB" id="3198598at2759"/>
<keyword evidence="2" id="KW-0812">Transmembrane</keyword>
<evidence type="ECO:0008006" key="5">
    <source>
        <dbReference type="Google" id="ProtNLM"/>
    </source>
</evidence>